<name>A0A1C7CNP0_ECOLX</name>
<evidence type="ECO:0000313" key="2">
    <source>
        <dbReference type="Proteomes" id="UP000512322"/>
    </source>
</evidence>
<organism evidence="1 2">
    <name type="scientific">Escherichia coli</name>
    <dbReference type="NCBI Taxonomy" id="562"/>
    <lineage>
        <taxon>Bacteria</taxon>
        <taxon>Pseudomonadati</taxon>
        <taxon>Pseudomonadota</taxon>
        <taxon>Gammaproteobacteria</taxon>
        <taxon>Enterobacterales</taxon>
        <taxon>Enterobacteriaceae</taxon>
        <taxon>Escherichia</taxon>
    </lineage>
</organism>
<protein>
    <submittedName>
        <fullName evidence="1">Helix-turn-helix transcriptional regulator</fullName>
    </submittedName>
</protein>
<dbReference type="PROSITE" id="PS50943">
    <property type="entry name" value="HTH_CROC1"/>
    <property type="match status" value="1"/>
</dbReference>
<accession>A0A1C7CNP0</accession>
<dbReference type="GO" id="GO:0045892">
    <property type="term" value="P:negative regulation of DNA-templated transcription"/>
    <property type="evidence" value="ECO:0007669"/>
    <property type="project" value="InterPro"/>
</dbReference>
<dbReference type="EMBL" id="CP057293">
    <property type="protein sequence ID" value="QMF67730.1"/>
    <property type="molecule type" value="Genomic_DNA"/>
</dbReference>
<dbReference type="Proteomes" id="UP000512322">
    <property type="component" value="Chromosome"/>
</dbReference>
<dbReference type="InterPro" id="IPR001387">
    <property type="entry name" value="Cro/C1-type_HTH"/>
</dbReference>
<evidence type="ECO:0000313" key="1">
    <source>
        <dbReference type="EMBL" id="QMF67730.1"/>
    </source>
</evidence>
<dbReference type="CDD" id="cd00093">
    <property type="entry name" value="HTH_XRE"/>
    <property type="match status" value="1"/>
</dbReference>
<dbReference type="Pfam" id="PF07022">
    <property type="entry name" value="Phage_CI_repr"/>
    <property type="match status" value="1"/>
</dbReference>
<dbReference type="SUPFAM" id="SSF47413">
    <property type="entry name" value="lambda repressor-like DNA-binding domains"/>
    <property type="match status" value="1"/>
</dbReference>
<dbReference type="AlphaFoldDB" id="A0A1C7CNP0"/>
<proteinExistence type="predicted"/>
<gene>
    <name evidence="1" type="ORF">HVY77_12560</name>
</gene>
<dbReference type="GO" id="GO:0003677">
    <property type="term" value="F:DNA binding"/>
    <property type="evidence" value="ECO:0007669"/>
    <property type="project" value="InterPro"/>
</dbReference>
<dbReference type="InterPro" id="IPR010982">
    <property type="entry name" value="Lambda_DNA-bd_dom_sf"/>
</dbReference>
<dbReference type="InterPro" id="IPR010744">
    <property type="entry name" value="Phage_CI_N"/>
</dbReference>
<dbReference type="RefSeq" id="WP_062897844.1">
    <property type="nucleotide sequence ID" value="NZ_BFKZ01000057.1"/>
</dbReference>
<sequence>MNHTVKRKEKNDKKESDFSFPAFQKESIKERLAKLMRGRSKTAVAKAWGLPFSTLNNYFEKDAIPSLQVASQIAFAEGVSIDWLVFGKVDAESLHPQTDNNAQNQPLDITQQRLLAILSALESPEAERLSKLLALNGAKYLSRLLEPENQELIQLEGRKRAAALLLDNLSDDRVREILAEIEASNLSHSLKAKAG</sequence>
<dbReference type="Gene3D" id="1.10.260.40">
    <property type="entry name" value="lambda repressor-like DNA-binding domains"/>
    <property type="match status" value="1"/>
</dbReference>
<reference evidence="1 2" key="1">
    <citation type="submission" date="2020-06" db="EMBL/GenBank/DDBJ databases">
        <title>REHAB project genomes.</title>
        <authorList>
            <person name="Shaw L.P."/>
        </authorList>
    </citation>
    <scope>NUCLEOTIDE SEQUENCE [LARGE SCALE GENOMIC DNA]</scope>
    <source>
        <strain evidence="1 2">RHB30-C10</strain>
    </source>
</reference>